<feature type="region of interest" description="Disordered" evidence="1">
    <location>
        <begin position="60"/>
        <end position="105"/>
    </location>
</feature>
<name>A0AAD7WU30_9TELE</name>
<feature type="compositionally biased region" description="Basic and acidic residues" evidence="1">
    <location>
        <begin position="1"/>
        <end position="11"/>
    </location>
</feature>
<feature type="region of interest" description="Disordered" evidence="1">
    <location>
        <begin position="1"/>
        <end position="20"/>
    </location>
</feature>
<sequence length="173" mass="19013">MPRTEMLAESRRRWRQTRAVTAERRKRRLVGAGLPGDEGGNCKRSPWIKVGLCRAACQNGRAPASDGLGDNECDTGPRIDGRHGNGPVNSPPPPGGTRSPITVTSDTLRTLEQQPRFGAFTPGPQKWRCVEKGTNTKKTDVQADVPLPFTERGWKECRELPGYNREPVSVLLG</sequence>
<dbReference type="Proteomes" id="UP001221898">
    <property type="component" value="Unassembled WGS sequence"/>
</dbReference>
<proteinExistence type="predicted"/>
<gene>
    <name evidence="2" type="ORF">AAFF_G00229270</name>
</gene>
<evidence type="ECO:0000256" key="1">
    <source>
        <dbReference type="SAM" id="MobiDB-lite"/>
    </source>
</evidence>
<accession>A0AAD7WU30</accession>
<organism evidence="2 3">
    <name type="scientific">Aldrovandia affinis</name>
    <dbReference type="NCBI Taxonomy" id="143900"/>
    <lineage>
        <taxon>Eukaryota</taxon>
        <taxon>Metazoa</taxon>
        <taxon>Chordata</taxon>
        <taxon>Craniata</taxon>
        <taxon>Vertebrata</taxon>
        <taxon>Euteleostomi</taxon>
        <taxon>Actinopterygii</taxon>
        <taxon>Neopterygii</taxon>
        <taxon>Teleostei</taxon>
        <taxon>Notacanthiformes</taxon>
        <taxon>Halosauridae</taxon>
        <taxon>Aldrovandia</taxon>
    </lineage>
</organism>
<dbReference type="EMBL" id="JAINUG010000030">
    <property type="protein sequence ID" value="KAJ8409526.1"/>
    <property type="molecule type" value="Genomic_DNA"/>
</dbReference>
<protein>
    <submittedName>
        <fullName evidence="2">Uncharacterized protein</fullName>
    </submittedName>
</protein>
<reference evidence="2" key="1">
    <citation type="journal article" date="2023" name="Science">
        <title>Genome structures resolve the early diversification of teleost fishes.</title>
        <authorList>
            <person name="Parey E."/>
            <person name="Louis A."/>
            <person name="Montfort J."/>
            <person name="Bouchez O."/>
            <person name="Roques C."/>
            <person name="Iampietro C."/>
            <person name="Lluch J."/>
            <person name="Castinel A."/>
            <person name="Donnadieu C."/>
            <person name="Desvignes T."/>
            <person name="Floi Bucao C."/>
            <person name="Jouanno E."/>
            <person name="Wen M."/>
            <person name="Mejri S."/>
            <person name="Dirks R."/>
            <person name="Jansen H."/>
            <person name="Henkel C."/>
            <person name="Chen W.J."/>
            <person name="Zahm M."/>
            <person name="Cabau C."/>
            <person name="Klopp C."/>
            <person name="Thompson A.W."/>
            <person name="Robinson-Rechavi M."/>
            <person name="Braasch I."/>
            <person name="Lecointre G."/>
            <person name="Bobe J."/>
            <person name="Postlethwait J.H."/>
            <person name="Berthelot C."/>
            <person name="Roest Crollius H."/>
            <person name="Guiguen Y."/>
        </authorList>
    </citation>
    <scope>NUCLEOTIDE SEQUENCE</scope>
    <source>
        <strain evidence="2">NC1722</strain>
    </source>
</reference>
<dbReference type="AlphaFoldDB" id="A0AAD7WU30"/>
<keyword evidence="3" id="KW-1185">Reference proteome</keyword>
<evidence type="ECO:0000313" key="3">
    <source>
        <dbReference type="Proteomes" id="UP001221898"/>
    </source>
</evidence>
<comment type="caution">
    <text evidence="2">The sequence shown here is derived from an EMBL/GenBank/DDBJ whole genome shotgun (WGS) entry which is preliminary data.</text>
</comment>
<evidence type="ECO:0000313" key="2">
    <source>
        <dbReference type="EMBL" id="KAJ8409526.1"/>
    </source>
</evidence>